<dbReference type="KEGG" id="gtr:GLOTRDRAFT_42871"/>
<name>S7Q3J3_GLOTA</name>
<dbReference type="HOGENOM" id="CLU_875923_0_0_1"/>
<dbReference type="Gene3D" id="3.40.50.300">
    <property type="entry name" value="P-loop containing nucleotide triphosphate hydrolases"/>
    <property type="match status" value="1"/>
</dbReference>
<gene>
    <name evidence="5" type="ORF">GLOTRDRAFT_42871</name>
</gene>
<evidence type="ECO:0000256" key="1">
    <source>
        <dbReference type="ARBA" id="ARBA00022741"/>
    </source>
</evidence>
<dbReference type="InterPro" id="IPR040848">
    <property type="entry name" value="AAA_lid_7"/>
</dbReference>
<keyword evidence="5" id="KW-0378">Hydrolase</keyword>
<dbReference type="GO" id="GO:0000055">
    <property type="term" value="P:ribosomal large subunit export from nucleus"/>
    <property type="evidence" value="ECO:0007669"/>
    <property type="project" value="TreeGrafter"/>
</dbReference>
<dbReference type="Proteomes" id="UP000030669">
    <property type="component" value="Unassembled WGS sequence"/>
</dbReference>
<feature type="domain" description="ATPase dynein-related AAA" evidence="3">
    <location>
        <begin position="277"/>
        <end position="362"/>
    </location>
</feature>
<dbReference type="OrthoDB" id="3045861at2759"/>
<organism evidence="5 6">
    <name type="scientific">Gloeophyllum trabeum (strain ATCC 11539 / FP-39264 / Madison 617)</name>
    <name type="common">Brown rot fungus</name>
    <dbReference type="NCBI Taxonomy" id="670483"/>
    <lineage>
        <taxon>Eukaryota</taxon>
        <taxon>Fungi</taxon>
        <taxon>Dikarya</taxon>
        <taxon>Basidiomycota</taxon>
        <taxon>Agaricomycotina</taxon>
        <taxon>Agaricomycetes</taxon>
        <taxon>Gloeophyllales</taxon>
        <taxon>Gloeophyllaceae</taxon>
        <taxon>Gloeophyllum</taxon>
    </lineage>
</organism>
<feature type="domain" description="Midasin AAA lid" evidence="4">
    <location>
        <begin position="1"/>
        <end position="79"/>
    </location>
</feature>
<protein>
    <submittedName>
        <fullName evidence="5">p-loop containing nucleoside triphosphate hydrolase protein</fullName>
    </submittedName>
</protein>
<sequence length="369" mass="41231">MISYNWRISEEVTLRRSFAIEGAPWEFNLRDVIRWCKLLQRDDQSLHPVEHLRTIYLQRLRTQADRDRALALFGLAFGSQKPDAARPRWSLAPGHFQIGHALLPRENFSPASRSPIILPAQLRPLEAMSSCLMHSWLIILTGARDSGKTALVKLLSTLTGNYLHEVAVNNATDISDILGSFEQEDHMVHARTIADRLLQLVSSVLRTARGAATLTDGSLHSSIESLRRASSLQSLTTALRSVAEVLDVVVDLGLDKISQEASTARKAMDDFFRAERRSGRFVWVDGPLVQAMKSGHWVLLDGANLCNPSVLDRLNSLCEPQGVLTLNEKGQVNGEVEIIVPHPNFRLFMTVDPQHGELSRAMRNRGIEI</sequence>
<dbReference type="GO" id="GO:0000027">
    <property type="term" value="P:ribosomal large subunit assembly"/>
    <property type="evidence" value="ECO:0007669"/>
    <property type="project" value="TreeGrafter"/>
</dbReference>
<dbReference type="EMBL" id="KB469303">
    <property type="protein sequence ID" value="EPQ54551.1"/>
    <property type="molecule type" value="Genomic_DNA"/>
</dbReference>
<keyword evidence="1" id="KW-0547">Nucleotide-binding</keyword>
<dbReference type="InterPro" id="IPR027417">
    <property type="entry name" value="P-loop_NTPase"/>
</dbReference>
<evidence type="ECO:0000259" key="4">
    <source>
        <dbReference type="Pfam" id="PF17867"/>
    </source>
</evidence>
<keyword evidence="2" id="KW-0067">ATP-binding</keyword>
<dbReference type="eggNOG" id="KOG1808">
    <property type="taxonomic scope" value="Eukaryota"/>
</dbReference>
<accession>S7Q3J3</accession>
<dbReference type="SUPFAM" id="SSF52540">
    <property type="entry name" value="P-loop containing nucleoside triphosphate hydrolases"/>
    <property type="match status" value="1"/>
</dbReference>
<keyword evidence="6" id="KW-1185">Reference proteome</keyword>
<dbReference type="OMA" id="DEKSTWR"/>
<dbReference type="PANTHER" id="PTHR48103">
    <property type="entry name" value="MIDASIN-RELATED"/>
    <property type="match status" value="1"/>
</dbReference>
<feature type="non-terminal residue" evidence="5">
    <location>
        <position position="369"/>
    </location>
</feature>
<dbReference type="GO" id="GO:0016887">
    <property type="term" value="F:ATP hydrolysis activity"/>
    <property type="evidence" value="ECO:0007669"/>
    <property type="project" value="InterPro"/>
</dbReference>
<dbReference type="AlphaFoldDB" id="S7Q3J3"/>
<dbReference type="GO" id="GO:0005634">
    <property type="term" value="C:nucleus"/>
    <property type="evidence" value="ECO:0007669"/>
    <property type="project" value="TreeGrafter"/>
</dbReference>
<proteinExistence type="predicted"/>
<dbReference type="STRING" id="670483.S7Q3J3"/>
<dbReference type="RefSeq" id="XP_007866647.1">
    <property type="nucleotide sequence ID" value="XM_007868456.1"/>
</dbReference>
<dbReference type="PANTHER" id="PTHR48103:SF2">
    <property type="entry name" value="MIDASIN"/>
    <property type="match status" value="1"/>
</dbReference>
<evidence type="ECO:0000313" key="5">
    <source>
        <dbReference type="EMBL" id="EPQ54551.1"/>
    </source>
</evidence>
<evidence type="ECO:0000259" key="3">
    <source>
        <dbReference type="Pfam" id="PF07728"/>
    </source>
</evidence>
<dbReference type="GO" id="GO:0030687">
    <property type="term" value="C:preribosome, large subunit precursor"/>
    <property type="evidence" value="ECO:0007669"/>
    <property type="project" value="TreeGrafter"/>
</dbReference>
<dbReference type="GO" id="GO:0005524">
    <property type="term" value="F:ATP binding"/>
    <property type="evidence" value="ECO:0007669"/>
    <property type="project" value="UniProtKB-KW"/>
</dbReference>
<dbReference type="Pfam" id="PF07728">
    <property type="entry name" value="AAA_5"/>
    <property type="match status" value="1"/>
</dbReference>
<evidence type="ECO:0000256" key="2">
    <source>
        <dbReference type="ARBA" id="ARBA00022840"/>
    </source>
</evidence>
<reference evidence="5 6" key="1">
    <citation type="journal article" date="2012" name="Science">
        <title>The Paleozoic origin of enzymatic lignin decomposition reconstructed from 31 fungal genomes.</title>
        <authorList>
            <person name="Floudas D."/>
            <person name="Binder M."/>
            <person name="Riley R."/>
            <person name="Barry K."/>
            <person name="Blanchette R.A."/>
            <person name="Henrissat B."/>
            <person name="Martinez A.T."/>
            <person name="Otillar R."/>
            <person name="Spatafora J.W."/>
            <person name="Yadav J.S."/>
            <person name="Aerts A."/>
            <person name="Benoit I."/>
            <person name="Boyd A."/>
            <person name="Carlson A."/>
            <person name="Copeland A."/>
            <person name="Coutinho P.M."/>
            <person name="de Vries R.P."/>
            <person name="Ferreira P."/>
            <person name="Findley K."/>
            <person name="Foster B."/>
            <person name="Gaskell J."/>
            <person name="Glotzer D."/>
            <person name="Gorecki P."/>
            <person name="Heitman J."/>
            <person name="Hesse C."/>
            <person name="Hori C."/>
            <person name="Igarashi K."/>
            <person name="Jurgens J.A."/>
            <person name="Kallen N."/>
            <person name="Kersten P."/>
            <person name="Kohler A."/>
            <person name="Kuees U."/>
            <person name="Kumar T.K.A."/>
            <person name="Kuo A."/>
            <person name="LaButti K."/>
            <person name="Larrondo L.F."/>
            <person name="Lindquist E."/>
            <person name="Ling A."/>
            <person name="Lombard V."/>
            <person name="Lucas S."/>
            <person name="Lundell T."/>
            <person name="Martin R."/>
            <person name="McLaughlin D.J."/>
            <person name="Morgenstern I."/>
            <person name="Morin E."/>
            <person name="Murat C."/>
            <person name="Nagy L.G."/>
            <person name="Nolan M."/>
            <person name="Ohm R.A."/>
            <person name="Patyshakuliyeva A."/>
            <person name="Rokas A."/>
            <person name="Ruiz-Duenas F.J."/>
            <person name="Sabat G."/>
            <person name="Salamov A."/>
            <person name="Samejima M."/>
            <person name="Schmutz J."/>
            <person name="Slot J.C."/>
            <person name="St John F."/>
            <person name="Stenlid J."/>
            <person name="Sun H."/>
            <person name="Sun S."/>
            <person name="Syed K."/>
            <person name="Tsang A."/>
            <person name="Wiebenga A."/>
            <person name="Young D."/>
            <person name="Pisabarro A."/>
            <person name="Eastwood D.C."/>
            <person name="Martin F."/>
            <person name="Cullen D."/>
            <person name="Grigoriev I.V."/>
            <person name="Hibbett D.S."/>
        </authorList>
    </citation>
    <scope>NUCLEOTIDE SEQUENCE [LARGE SCALE GENOMIC DNA]</scope>
    <source>
        <strain evidence="5 6">ATCC 11539</strain>
    </source>
</reference>
<dbReference type="InterPro" id="IPR011704">
    <property type="entry name" value="ATPase_dyneun-rel_AAA"/>
</dbReference>
<dbReference type="GeneID" id="19306162"/>
<evidence type="ECO:0000313" key="6">
    <source>
        <dbReference type="Proteomes" id="UP000030669"/>
    </source>
</evidence>
<dbReference type="Pfam" id="PF17867">
    <property type="entry name" value="AAA_lid_7"/>
    <property type="match status" value="1"/>
</dbReference>